<evidence type="ECO:0000313" key="2">
    <source>
        <dbReference type="Proteomes" id="UP001231649"/>
    </source>
</evidence>
<evidence type="ECO:0000313" key="1">
    <source>
        <dbReference type="EMBL" id="KAJ8735014.1"/>
    </source>
</evidence>
<gene>
    <name evidence="1" type="ORF">PYW08_014264</name>
</gene>
<accession>A0ACC2R6W6</accession>
<organism evidence="1 2">
    <name type="scientific">Mythimna loreyi</name>
    <dbReference type="NCBI Taxonomy" id="667449"/>
    <lineage>
        <taxon>Eukaryota</taxon>
        <taxon>Metazoa</taxon>
        <taxon>Ecdysozoa</taxon>
        <taxon>Arthropoda</taxon>
        <taxon>Hexapoda</taxon>
        <taxon>Insecta</taxon>
        <taxon>Pterygota</taxon>
        <taxon>Neoptera</taxon>
        <taxon>Endopterygota</taxon>
        <taxon>Lepidoptera</taxon>
        <taxon>Glossata</taxon>
        <taxon>Ditrysia</taxon>
        <taxon>Noctuoidea</taxon>
        <taxon>Noctuidae</taxon>
        <taxon>Noctuinae</taxon>
        <taxon>Hadenini</taxon>
        <taxon>Mythimna</taxon>
    </lineage>
</organism>
<name>A0ACC2R6W6_9NEOP</name>
<sequence length="749" mass="87129">MKRLFEENTICRLCLRVDEKAYKITNAYHKVFIENIIRIKKHQYILPDDLYVCYICKVFLAKFFNFARTVWKTQEIVNVLLNTNTGNTITKLMLERIDRRNNGLNPITLTSVVINGNITLNKNGDDNDSADYGHTNTDIKEVESIDIEKVKTKDIKDVKVTDIIEESTDFEKVKNTDIKEVKVTDIKELKVTDIKELKVTDIEEVEITGIEEVKSIDIVEIESTDIEEVDLKIIVDKMKKNTKKERKKKKQKHKTSEPPNYSSDENEETVTCNLNEEEIEIGKIGKETSDIFVDSLIEDGYDKPRPTRIRKKPERLQIYSKVRKSRLYSIEAKTASSAKNVNKLRNSSDEIDEDYFHDSPSSSTANENKLLKRSDEIDEDNRHDSPSSSTAYENKLKKSSDEIDEDNRHDSPSSSTANENKLLKRSDEIDEDYRHDSPSSSTAYENKLEKESHEIDEEYYSDSTSSSSTNNNKRKVLRKVIDNDYCPDSTSHSEDSDYDSYDDEGKRITRPKDTRVYPMKCDHCDFVLPERRDHYRHYQYSHPDVEYPYRLKERVICAVCGKLVPKVKLSTHANLHLTTENVKCSMCNKVFPNRVKCYKHMRSVHPKKTLTCDYCSKVFKTKTEIHRHIRIHTGIKPYKCHICDEAFAHSGNRLVHIRIRHQNYKDKPKENENPQKKRKNPQKKRKKNKHYSANKEVYDTSDDEPLVKVAKKPQRMSKTPSEDSDVKPKRKCKKKGPIQNGIGESKAES</sequence>
<proteinExistence type="predicted"/>
<dbReference type="EMBL" id="CM056781">
    <property type="protein sequence ID" value="KAJ8735014.1"/>
    <property type="molecule type" value="Genomic_DNA"/>
</dbReference>
<dbReference type="Proteomes" id="UP001231649">
    <property type="component" value="Chromosome 5"/>
</dbReference>
<protein>
    <submittedName>
        <fullName evidence="1">Uncharacterized protein</fullName>
    </submittedName>
</protein>
<comment type="caution">
    <text evidence="1">The sequence shown here is derived from an EMBL/GenBank/DDBJ whole genome shotgun (WGS) entry which is preliminary data.</text>
</comment>
<keyword evidence="2" id="KW-1185">Reference proteome</keyword>
<reference evidence="1" key="1">
    <citation type="submission" date="2023-03" db="EMBL/GenBank/DDBJ databases">
        <title>Chromosome-level genomes of two armyworms, Mythimna separata and Mythimna loreyi, provide insights into the biosynthesis and reception of sex pheromones.</title>
        <authorList>
            <person name="Zhao H."/>
        </authorList>
    </citation>
    <scope>NUCLEOTIDE SEQUENCE</scope>
    <source>
        <strain evidence="1">BeijingLab</strain>
    </source>
</reference>